<sequence length="184" mass="21124">MRNITQKEIPRSIIKGGGGIGIDANFLDGKGKILFLNPVCTILGMGDIPHTMFTTPQFQEVALPPNITERIYELKRFIFQPTFSKPDLIKKDYAAISKWISDFKNIEELIFRHVTLDHLEDITDVPVQHLIFEDIKFNDDKRLIEAIAKFKNLKEISHDQSLPEELITSLKNPNLKLTVITEHE</sequence>
<comment type="caution">
    <text evidence="1">The sequence shown here is derived from an EMBL/GenBank/DDBJ whole genome shotgun (WGS) entry which is preliminary data.</text>
</comment>
<evidence type="ECO:0000313" key="2">
    <source>
        <dbReference type="Proteomes" id="UP001500582"/>
    </source>
</evidence>
<keyword evidence="2" id="KW-1185">Reference proteome</keyword>
<gene>
    <name evidence="1" type="ORF">GCM10023149_19200</name>
</gene>
<dbReference type="Proteomes" id="UP001500582">
    <property type="component" value="Unassembled WGS sequence"/>
</dbReference>
<organism evidence="1 2">
    <name type="scientific">Mucilaginibacter gynuensis</name>
    <dbReference type="NCBI Taxonomy" id="1302236"/>
    <lineage>
        <taxon>Bacteria</taxon>
        <taxon>Pseudomonadati</taxon>
        <taxon>Bacteroidota</taxon>
        <taxon>Sphingobacteriia</taxon>
        <taxon>Sphingobacteriales</taxon>
        <taxon>Sphingobacteriaceae</taxon>
        <taxon>Mucilaginibacter</taxon>
    </lineage>
</organism>
<dbReference type="EMBL" id="BAABFT010000004">
    <property type="protein sequence ID" value="GAA4320106.1"/>
    <property type="molecule type" value="Genomic_DNA"/>
</dbReference>
<proteinExistence type="predicted"/>
<accession>A0ABP8G9I6</accession>
<dbReference type="RefSeq" id="WP_345210833.1">
    <property type="nucleotide sequence ID" value="NZ_BAABFT010000004.1"/>
</dbReference>
<protein>
    <submittedName>
        <fullName evidence="1">Uncharacterized protein</fullName>
    </submittedName>
</protein>
<evidence type="ECO:0000313" key="1">
    <source>
        <dbReference type="EMBL" id="GAA4320106.1"/>
    </source>
</evidence>
<reference evidence="2" key="1">
    <citation type="journal article" date="2019" name="Int. J. Syst. Evol. Microbiol.">
        <title>The Global Catalogue of Microorganisms (GCM) 10K type strain sequencing project: providing services to taxonomists for standard genome sequencing and annotation.</title>
        <authorList>
            <consortium name="The Broad Institute Genomics Platform"/>
            <consortium name="The Broad Institute Genome Sequencing Center for Infectious Disease"/>
            <person name="Wu L."/>
            <person name="Ma J."/>
        </authorList>
    </citation>
    <scope>NUCLEOTIDE SEQUENCE [LARGE SCALE GENOMIC DNA]</scope>
    <source>
        <strain evidence="2">JCM 17705</strain>
    </source>
</reference>
<name>A0ABP8G9I6_9SPHI</name>